<dbReference type="Pfam" id="PF03928">
    <property type="entry name" value="HbpS-like"/>
    <property type="match status" value="1"/>
</dbReference>
<evidence type="ECO:0000313" key="1">
    <source>
        <dbReference type="EMBL" id="MDQ0469172.1"/>
    </source>
</evidence>
<evidence type="ECO:0000313" key="2">
    <source>
        <dbReference type="Proteomes" id="UP001242480"/>
    </source>
</evidence>
<reference evidence="1 2" key="1">
    <citation type="submission" date="2023-07" db="EMBL/GenBank/DDBJ databases">
        <title>Genomic Encyclopedia of Type Strains, Phase IV (KMG-IV): sequencing the most valuable type-strain genomes for metagenomic binning, comparative biology and taxonomic classification.</title>
        <authorList>
            <person name="Goeker M."/>
        </authorList>
    </citation>
    <scope>NUCLEOTIDE SEQUENCE [LARGE SCALE GENOMIC DNA]</scope>
    <source>
        <strain evidence="1 2">DSM 19619</strain>
    </source>
</reference>
<dbReference type="InterPro" id="IPR005624">
    <property type="entry name" value="PduO/GlcC-like"/>
</dbReference>
<dbReference type="PANTHER" id="PTHR34309:SF1">
    <property type="entry name" value="PROTEIN GLCG"/>
    <property type="match status" value="1"/>
</dbReference>
<dbReference type="SUPFAM" id="SSF143744">
    <property type="entry name" value="GlcG-like"/>
    <property type="match status" value="1"/>
</dbReference>
<dbReference type="InterPro" id="IPR038084">
    <property type="entry name" value="PduO/GlcC-like_sf"/>
</dbReference>
<gene>
    <name evidence="1" type="ORF">QO011_002183</name>
</gene>
<dbReference type="Gene3D" id="3.30.450.150">
    <property type="entry name" value="Haem-degrading domain"/>
    <property type="match status" value="1"/>
</dbReference>
<dbReference type="PANTHER" id="PTHR34309">
    <property type="entry name" value="SLR1406 PROTEIN"/>
    <property type="match status" value="1"/>
</dbReference>
<dbReference type="InterPro" id="IPR052517">
    <property type="entry name" value="GlcG_carb_metab_protein"/>
</dbReference>
<dbReference type="Proteomes" id="UP001242480">
    <property type="component" value="Unassembled WGS sequence"/>
</dbReference>
<proteinExistence type="predicted"/>
<dbReference type="EMBL" id="JAUSVX010000003">
    <property type="protein sequence ID" value="MDQ0469172.1"/>
    <property type="molecule type" value="Genomic_DNA"/>
</dbReference>
<accession>A0ABU0J7K3</accession>
<name>A0ABU0J7K3_9HYPH</name>
<keyword evidence="2" id="KW-1185">Reference proteome</keyword>
<comment type="caution">
    <text evidence="1">The sequence shown here is derived from an EMBL/GenBank/DDBJ whole genome shotgun (WGS) entry which is preliminary data.</text>
</comment>
<sequence>MTAPPQTSAPPPYGAPISLDRAKAVMEAAEAEATREGWSMVIAIVDSGGNLVMVHRMDQAQLGSILVAQQKAETALRFRRPTKAFQDAVADGGMHLRLLAMSNALPLEGGLPLIHDGRIIGAIGVSGMASAQDAQVARAGLVVLV</sequence>
<protein>
    <submittedName>
        <fullName evidence="1">Uncharacterized protein GlcG (DUF336 family)</fullName>
    </submittedName>
</protein>
<dbReference type="RefSeq" id="WP_307271492.1">
    <property type="nucleotide sequence ID" value="NZ_JAUSVX010000003.1"/>
</dbReference>
<organism evidence="1 2">
    <name type="scientific">Labrys wisconsinensis</name>
    <dbReference type="NCBI Taxonomy" id="425677"/>
    <lineage>
        <taxon>Bacteria</taxon>
        <taxon>Pseudomonadati</taxon>
        <taxon>Pseudomonadota</taxon>
        <taxon>Alphaproteobacteria</taxon>
        <taxon>Hyphomicrobiales</taxon>
        <taxon>Xanthobacteraceae</taxon>
        <taxon>Labrys</taxon>
    </lineage>
</organism>